<evidence type="ECO:0000313" key="2">
    <source>
        <dbReference type="Proteomes" id="UP000007241"/>
    </source>
</evidence>
<dbReference type="GeneID" id="18240036"/>
<dbReference type="EMBL" id="GL882881">
    <property type="protein sequence ID" value="EGF81756.1"/>
    <property type="molecule type" value="Genomic_DNA"/>
</dbReference>
<dbReference type="RefSeq" id="XP_006677382.1">
    <property type="nucleotide sequence ID" value="XM_006677319.1"/>
</dbReference>
<dbReference type="Proteomes" id="UP000007241">
    <property type="component" value="Unassembled WGS sequence"/>
</dbReference>
<protein>
    <submittedName>
        <fullName evidence="1">Expressed protein</fullName>
    </submittedName>
</protein>
<evidence type="ECO:0000313" key="1">
    <source>
        <dbReference type="EMBL" id="EGF81756.1"/>
    </source>
</evidence>
<keyword evidence="2" id="KW-1185">Reference proteome</keyword>
<dbReference type="InParanoid" id="F4NYS3"/>
<reference evidence="1 2" key="1">
    <citation type="submission" date="2009-12" db="EMBL/GenBank/DDBJ databases">
        <title>The draft genome of Batrachochytrium dendrobatidis.</title>
        <authorList>
            <consortium name="US DOE Joint Genome Institute (JGI-PGF)"/>
            <person name="Kuo A."/>
            <person name="Salamov A."/>
            <person name="Schmutz J."/>
            <person name="Lucas S."/>
            <person name="Pitluck S."/>
            <person name="Rosenblum E."/>
            <person name="Stajich J."/>
            <person name="Eisen M."/>
            <person name="Grigoriev I.V."/>
        </authorList>
    </citation>
    <scope>NUCLEOTIDE SEQUENCE [LARGE SCALE GENOMIC DNA]</scope>
    <source>
        <strain evidence="2">JAM81 / FGSC 10211</strain>
    </source>
</reference>
<accession>F4NYS3</accession>
<organism evidence="1 2">
    <name type="scientific">Batrachochytrium dendrobatidis (strain JAM81 / FGSC 10211)</name>
    <name type="common">Frog chytrid fungus</name>
    <dbReference type="NCBI Taxonomy" id="684364"/>
    <lineage>
        <taxon>Eukaryota</taxon>
        <taxon>Fungi</taxon>
        <taxon>Fungi incertae sedis</taxon>
        <taxon>Chytridiomycota</taxon>
        <taxon>Chytridiomycota incertae sedis</taxon>
        <taxon>Chytridiomycetes</taxon>
        <taxon>Rhizophydiales</taxon>
        <taxon>Rhizophydiales incertae sedis</taxon>
        <taxon>Batrachochytrium</taxon>
    </lineage>
</organism>
<sequence length="65" mass="6258">MGALGILGAGQYAISVECGIIFGNICIWGELKAALLNSGSALGGGFIKEAGKSFGAKAKGGKAGG</sequence>
<proteinExistence type="predicted"/>
<dbReference type="HOGENOM" id="CLU_2849312_0_0_1"/>
<gene>
    <name evidence="1" type="ORF">BATDEDRAFT_31455</name>
</gene>
<name>F4NYS3_BATDJ</name>
<dbReference type="AlphaFoldDB" id="F4NYS3"/>